<evidence type="ECO:0000313" key="1">
    <source>
        <dbReference type="EMBL" id="HGY08480.1"/>
    </source>
</evidence>
<reference evidence="1" key="1">
    <citation type="journal article" date="2020" name="mSystems">
        <title>Genome- and Community-Level Interaction Insights into Carbon Utilization and Element Cycling Functions of Hydrothermarchaeota in Hydrothermal Sediment.</title>
        <authorList>
            <person name="Zhou Z."/>
            <person name="Liu Y."/>
            <person name="Xu W."/>
            <person name="Pan J."/>
            <person name="Luo Z.H."/>
            <person name="Li M."/>
        </authorList>
    </citation>
    <scope>NUCLEOTIDE SEQUENCE [LARGE SCALE GENOMIC DNA]</scope>
    <source>
        <strain evidence="1">HyVt-570</strain>
    </source>
</reference>
<name>A0A7C4ZQC8_9DEIN</name>
<proteinExistence type="predicted"/>
<accession>A0A7C4ZQC8</accession>
<dbReference type="Proteomes" id="UP000885759">
    <property type="component" value="Unassembled WGS sequence"/>
</dbReference>
<dbReference type="EMBL" id="DRPZ01000008">
    <property type="protein sequence ID" value="HGY08480.1"/>
    <property type="molecule type" value="Genomic_DNA"/>
</dbReference>
<organism evidence="1">
    <name type="scientific">Oceanithermus profundus</name>
    <dbReference type="NCBI Taxonomy" id="187137"/>
    <lineage>
        <taxon>Bacteria</taxon>
        <taxon>Thermotogati</taxon>
        <taxon>Deinococcota</taxon>
        <taxon>Deinococci</taxon>
        <taxon>Thermales</taxon>
        <taxon>Thermaceae</taxon>
        <taxon>Oceanithermus</taxon>
    </lineage>
</organism>
<gene>
    <name evidence="1" type="ORF">ENK37_00265</name>
</gene>
<comment type="caution">
    <text evidence="1">The sequence shown here is derived from an EMBL/GenBank/DDBJ whole genome shotgun (WGS) entry which is preliminary data.</text>
</comment>
<sequence length="170" mass="18017">MRQIKYTLLGAFIVLLGLWAVAVTVPNAFHEGDVVSSAKVSENFQALADAVTALEAKLSEVQAAQKALPSSAGVLAYAYFIDSTPSYISYAFNSTGGAVSATRESTGKYRVTFENLDLSQGSLMLAVVDATKAQICTNSPITSSTDTVTINCFNHDGNAVDTAFYITVVR</sequence>
<protein>
    <submittedName>
        <fullName evidence="1">Uncharacterized protein</fullName>
    </submittedName>
</protein>
<dbReference type="AlphaFoldDB" id="A0A7C4ZQC8"/>